<organism evidence="1 2">
    <name type="scientific">Panagrolaimus davidi</name>
    <dbReference type="NCBI Taxonomy" id="227884"/>
    <lineage>
        <taxon>Eukaryota</taxon>
        <taxon>Metazoa</taxon>
        <taxon>Ecdysozoa</taxon>
        <taxon>Nematoda</taxon>
        <taxon>Chromadorea</taxon>
        <taxon>Rhabditida</taxon>
        <taxon>Tylenchina</taxon>
        <taxon>Panagrolaimomorpha</taxon>
        <taxon>Panagrolaimoidea</taxon>
        <taxon>Panagrolaimidae</taxon>
        <taxon>Panagrolaimus</taxon>
    </lineage>
</organism>
<dbReference type="PROSITE" id="PS51450">
    <property type="entry name" value="LRR"/>
    <property type="match status" value="1"/>
</dbReference>
<keyword evidence="1" id="KW-1185">Reference proteome</keyword>
<dbReference type="SMART" id="SM00365">
    <property type="entry name" value="LRR_SD22"/>
    <property type="match status" value="1"/>
</dbReference>
<sequence>MPMCADENANKEEEVDTIELDATAKDVDLTRRRIKKIEGFEFLHNFENLCLRWNLISKMENLSSLVKLVELDLYDNQVIGPRYTRVHRIG</sequence>
<accession>A0A914PVE9</accession>
<dbReference type="InterPro" id="IPR032675">
    <property type="entry name" value="LRR_dom_sf"/>
</dbReference>
<dbReference type="AlphaFoldDB" id="A0A914PVE9"/>
<evidence type="ECO:0000313" key="1">
    <source>
        <dbReference type="Proteomes" id="UP000887578"/>
    </source>
</evidence>
<dbReference type="WBParaSite" id="PDA_v2.g20289.t1">
    <property type="protein sequence ID" value="PDA_v2.g20289.t1"/>
    <property type="gene ID" value="PDA_v2.g20289"/>
</dbReference>
<dbReference type="SUPFAM" id="SSF52058">
    <property type="entry name" value="L domain-like"/>
    <property type="match status" value="1"/>
</dbReference>
<evidence type="ECO:0000313" key="2">
    <source>
        <dbReference type="WBParaSite" id="PDA_v2.g20289.t1"/>
    </source>
</evidence>
<dbReference type="Gene3D" id="3.80.10.10">
    <property type="entry name" value="Ribonuclease Inhibitor"/>
    <property type="match status" value="1"/>
</dbReference>
<name>A0A914PVE9_9BILA</name>
<dbReference type="InterPro" id="IPR001611">
    <property type="entry name" value="Leu-rich_rpt"/>
</dbReference>
<proteinExistence type="predicted"/>
<dbReference type="Proteomes" id="UP000887578">
    <property type="component" value="Unplaced"/>
</dbReference>
<reference evidence="2" key="1">
    <citation type="submission" date="2022-11" db="UniProtKB">
        <authorList>
            <consortium name="WormBaseParasite"/>
        </authorList>
    </citation>
    <scope>IDENTIFICATION</scope>
</reference>
<protein>
    <submittedName>
        <fullName evidence="2">Protein phosphatase 1 regulatory subunit 7</fullName>
    </submittedName>
</protein>